<dbReference type="VEuPathDB" id="FungiDB:I302_05462"/>
<accession>A0A1B9G3S1</accession>
<evidence type="ECO:0000313" key="4">
    <source>
        <dbReference type="Proteomes" id="UP000092730"/>
    </source>
</evidence>
<proteinExistence type="predicted"/>
<reference evidence="3" key="4">
    <citation type="submission" date="2024-02" db="EMBL/GenBank/DDBJ databases">
        <title>Comparative genomics of Cryptococcus and Kwoniella reveals pathogenesis evolution and contrasting modes of karyotype evolution via chromosome fusion or intercentromeric recombination.</title>
        <authorList>
            <person name="Coelho M.A."/>
            <person name="David-Palma M."/>
            <person name="Shea T."/>
            <person name="Bowers K."/>
            <person name="McGinley-Smith S."/>
            <person name="Mohammad A.W."/>
            <person name="Gnirke A."/>
            <person name="Yurkov A.M."/>
            <person name="Nowrousian M."/>
            <person name="Sun S."/>
            <person name="Cuomo C.A."/>
            <person name="Heitman J."/>
        </authorList>
    </citation>
    <scope>NUCLEOTIDE SEQUENCE</scope>
    <source>
        <strain evidence="3">CBS 10118</strain>
    </source>
</reference>
<evidence type="ECO:0000313" key="2">
    <source>
        <dbReference type="EMBL" id="OCF25638.1"/>
    </source>
</evidence>
<dbReference type="GeneID" id="30209861"/>
<reference evidence="3" key="2">
    <citation type="submission" date="2013-07" db="EMBL/GenBank/DDBJ databases">
        <authorList>
            <consortium name="The Broad Institute Genome Sequencing Platform"/>
            <person name="Cuomo C."/>
            <person name="Litvintseva A."/>
            <person name="Chen Y."/>
            <person name="Heitman J."/>
            <person name="Sun S."/>
            <person name="Springer D."/>
            <person name="Dromer F."/>
            <person name="Young S.K."/>
            <person name="Zeng Q."/>
            <person name="Gargeya S."/>
            <person name="Fitzgerald M."/>
            <person name="Abouelleil A."/>
            <person name="Alvarado L."/>
            <person name="Berlin A.M."/>
            <person name="Chapman S.B."/>
            <person name="Dewar J."/>
            <person name="Goldberg J."/>
            <person name="Griggs A."/>
            <person name="Gujja S."/>
            <person name="Hansen M."/>
            <person name="Howarth C."/>
            <person name="Imamovic A."/>
            <person name="Larimer J."/>
            <person name="McCowan C."/>
            <person name="Murphy C."/>
            <person name="Pearson M."/>
            <person name="Priest M."/>
            <person name="Roberts A."/>
            <person name="Saif S."/>
            <person name="Shea T."/>
            <person name="Sykes S."/>
            <person name="Wortman J."/>
            <person name="Nusbaum C."/>
            <person name="Birren B."/>
        </authorList>
    </citation>
    <scope>NUCLEOTIDE SEQUENCE</scope>
    <source>
        <strain evidence="3">CBS 10118</strain>
    </source>
</reference>
<dbReference type="EMBL" id="CP144544">
    <property type="protein sequence ID" value="WVW84304.1"/>
    <property type="molecule type" value="Genomic_DNA"/>
</dbReference>
<dbReference type="KEGG" id="kbi:30209861"/>
<dbReference type="RefSeq" id="XP_019046708.1">
    <property type="nucleotide sequence ID" value="XM_019192078.1"/>
</dbReference>
<sequence>MINLNTLITKRSSITLIPLLLASGSMVRGYETLLELQDALGTVYYDGEWHTNGDPCAGTKGGQGWSDTQIGTPGCEQHGPLQASLKTNRIVALNETLMEGDLSAWCGKEVKIFQGEEEVVFDEPLVLWDTCLECSTSVRVDFGVGPFMKVNPQGCTEQDNNAPGLTVRVVDNQIWEPAQASTSHTPTPASTLYTGGIYNWSPNGGHCTVNPWGAVISGNAAANRNFPPPIWLSPQGGTPVPCGGDAGAAGVTATATAGVGFNTGIVSASEAPSLAPTGVQSVPYTTSSVPAATVATGPPTSIPGTEQSSVIDGYPVHSASGLPTGVAANASSATAIPPGGTASTGTGSSAGIPTSIPSALSSIGAGAGASLPGINAFASAPSGGSVASSASAGSMAGATAAAAASGQAAQEIPGSEEADCEKGTYSCDGLNLRICGDIQSGTNRIGWIPTGQCPTQCEADCGVIMCN</sequence>
<name>A0A1B9G3S1_9TREE</name>
<dbReference type="EMBL" id="KI894021">
    <property type="protein sequence ID" value="OCF25638.1"/>
    <property type="molecule type" value="Genomic_DNA"/>
</dbReference>
<evidence type="ECO:0000256" key="1">
    <source>
        <dbReference type="SAM" id="MobiDB-lite"/>
    </source>
</evidence>
<protein>
    <submittedName>
        <fullName evidence="2">Uncharacterized protein</fullName>
    </submittedName>
</protein>
<organism evidence="2">
    <name type="scientific">Kwoniella bestiolae CBS 10118</name>
    <dbReference type="NCBI Taxonomy" id="1296100"/>
    <lineage>
        <taxon>Eukaryota</taxon>
        <taxon>Fungi</taxon>
        <taxon>Dikarya</taxon>
        <taxon>Basidiomycota</taxon>
        <taxon>Agaricomycotina</taxon>
        <taxon>Tremellomycetes</taxon>
        <taxon>Tremellales</taxon>
        <taxon>Cryptococcaceae</taxon>
        <taxon>Kwoniella</taxon>
    </lineage>
</organism>
<evidence type="ECO:0000313" key="3">
    <source>
        <dbReference type="EMBL" id="WVW84304.1"/>
    </source>
</evidence>
<dbReference type="Proteomes" id="UP000092730">
    <property type="component" value="Chromosome 4"/>
</dbReference>
<dbReference type="AlphaFoldDB" id="A0A1B9G3S1"/>
<feature type="region of interest" description="Disordered" evidence="1">
    <location>
        <begin position="294"/>
        <end position="316"/>
    </location>
</feature>
<dbReference type="OrthoDB" id="2565163at2759"/>
<feature type="compositionally biased region" description="Polar residues" evidence="1">
    <location>
        <begin position="298"/>
        <end position="310"/>
    </location>
</feature>
<dbReference type="STRING" id="1296100.A0A1B9G3S1"/>
<gene>
    <name evidence="2" type="ORF">I302_05462</name>
    <name evidence="3" type="ORF">I302_106338</name>
</gene>
<keyword evidence="4" id="KW-1185">Reference proteome</keyword>
<reference evidence="2" key="3">
    <citation type="submission" date="2014-01" db="EMBL/GenBank/DDBJ databases">
        <title>Evolution of pathogenesis and genome organization in the Tremellales.</title>
        <authorList>
            <person name="Cuomo C."/>
            <person name="Litvintseva A."/>
            <person name="Heitman J."/>
            <person name="Chen Y."/>
            <person name="Sun S."/>
            <person name="Springer D."/>
            <person name="Dromer F."/>
            <person name="Young S."/>
            <person name="Zeng Q."/>
            <person name="Chapman S."/>
            <person name="Gujja S."/>
            <person name="Saif S."/>
            <person name="Birren B."/>
        </authorList>
    </citation>
    <scope>NUCLEOTIDE SEQUENCE</scope>
    <source>
        <strain evidence="2">CBS 10118</strain>
    </source>
</reference>
<reference evidence="2" key="1">
    <citation type="submission" date="2013-07" db="EMBL/GenBank/DDBJ databases">
        <title>The Genome Sequence of Cryptococcus bestiolae CBS10118.</title>
        <authorList>
            <consortium name="The Broad Institute Genome Sequencing Platform"/>
            <person name="Cuomo C."/>
            <person name="Litvintseva A."/>
            <person name="Chen Y."/>
            <person name="Heitman J."/>
            <person name="Sun S."/>
            <person name="Springer D."/>
            <person name="Dromer F."/>
            <person name="Young S.K."/>
            <person name="Zeng Q."/>
            <person name="Gargeya S."/>
            <person name="Fitzgerald M."/>
            <person name="Abouelleil A."/>
            <person name="Alvarado L."/>
            <person name="Berlin A.M."/>
            <person name="Chapman S.B."/>
            <person name="Dewar J."/>
            <person name="Goldberg J."/>
            <person name="Griggs A."/>
            <person name="Gujja S."/>
            <person name="Hansen M."/>
            <person name="Howarth C."/>
            <person name="Imamovic A."/>
            <person name="Larimer J."/>
            <person name="McCowan C."/>
            <person name="Murphy C."/>
            <person name="Pearson M."/>
            <person name="Priest M."/>
            <person name="Roberts A."/>
            <person name="Saif S."/>
            <person name="Shea T."/>
            <person name="Sykes S."/>
            <person name="Wortman J."/>
            <person name="Nusbaum C."/>
            <person name="Birren B."/>
        </authorList>
    </citation>
    <scope>NUCLEOTIDE SEQUENCE [LARGE SCALE GENOMIC DNA]</scope>
    <source>
        <strain evidence="2">CBS 10118</strain>
    </source>
</reference>